<evidence type="ECO:0000259" key="4">
    <source>
        <dbReference type="Pfam" id="PF25023"/>
    </source>
</evidence>
<feature type="transmembrane region" description="Helical" evidence="2">
    <location>
        <begin position="232"/>
        <end position="265"/>
    </location>
</feature>
<evidence type="ECO:0000259" key="3">
    <source>
        <dbReference type="Pfam" id="PF20148"/>
    </source>
</evidence>
<feature type="domain" description="DUF6531" evidence="3">
    <location>
        <begin position="372"/>
        <end position="443"/>
    </location>
</feature>
<proteinExistence type="predicted"/>
<evidence type="ECO:0000256" key="2">
    <source>
        <dbReference type="SAM" id="Phobius"/>
    </source>
</evidence>
<accession>A0ABW1D6V2</accession>
<dbReference type="Pfam" id="PF25023">
    <property type="entry name" value="TEN_YD-shell"/>
    <property type="match status" value="1"/>
</dbReference>
<dbReference type="InterPro" id="IPR031325">
    <property type="entry name" value="RHS_repeat"/>
</dbReference>
<gene>
    <name evidence="5" type="ORF">ACFPZ3_58025</name>
</gene>
<name>A0ABW1D6V2_9ACTN</name>
<dbReference type="Pfam" id="PF05593">
    <property type="entry name" value="RHS_repeat"/>
    <property type="match status" value="4"/>
</dbReference>
<dbReference type="InterPro" id="IPR056823">
    <property type="entry name" value="TEN-like_YD-shell"/>
</dbReference>
<dbReference type="NCBIfam" id="TIGR03696">
    <property type="entry name" value="Rhs_assc_core"/>
    <property type="match status" value="1"/>
</dbReference>
<reference evidence="6" key="1">
    <citation type="journal article" date="2019" name="Int. J. Syst. Evol. Microbiol.">
        <title>The Global Catalogue of Microorganisms (GCM) 10K type strain sequencing project: providing services to taxonomists for standard genome sequencing and annotation.</title>
        <authorList>
            <consortium name="The Broad Institute Genomics Platform"/>
            <consortium name="The Broad Institute Genome Sequencing Center for Infectious Disease"/>
            <person name="Wu L."/>
            <person name="Ma J."/>
        </authorList>
    </citation>
    <scope>NUCLEOTIDE SEQUENCE [LARGE SCALE GENOMIC DNA]</scope>
    <source>
        <strain evidence="6">CCUG 53903</strain>
    </source>
</reference>
<organism evidence="5 6">
    <name type="scientific">Nonomuraea insulae</name>
    <dbReference type="NCBI Taxonomy" id="1616787"/>
    <lineage>
        <taxon>Bacteria</taxon>
        <taxon>Bacillati</taxon>
        <taxon>Actinomycetota</taxon>
        <taxon>Actinomycetes</taxon>
        <taxon>Streptosporangiales</taxon>
        <taxon>Streptosporangiaceae</taxon>
        <taxon>Nonomuraea</taxon>
    </lineage>
</organism>
<evidence type="ECO:0000313" key="6">
    <source>
        <dbReference type="Proteomes" id="UP001596058"/>
    </source>
</evidence>
<keyword evidence="1" id="KW-0677">Repeat</keyword>
<dbReference type="InterPro" id="IPR006530">
    <property type="entry name" value="YD"/>
</dbReference>
<evidence type="ECO:0000256" key="1">
    <source>
        <dbReference type="ARBA" id="ARBA00022737"/>
    </source>
</evidence>
<dbReference type="PANTHER" id="PTHR32305">
    <property type="match status" value="1"/>
</dbReference>
<dbReference type="Proteomes" id="UP001596058">
    <property type="component" value="Unassembled WGS sequence"/>
</dbReference>
<dbReference type="EMBL" id="JBHSPA010000095">
    <property type="protein sequence ID" value="MFC5833608.1"/>
    <property type="molecule type" value="Genomic_DNA"/>
</dbReference>
<keyword evidence="2" id="KW-0472">Membrane</keyword>
<keyword evidence="6" id="KW-1185">Reference proteome</keyword>
<keyword evidence="2" id="KW-0812">Transmembrane</keyword>
<dbReference type="InterPro" id="IPR050708">
    <property type="entry name" value="T6SS_VgrG/RHS"/>
</dbReference>
<dbReference type="RefSeq" id="WP_379523034.1">
    <property type="nucleotide sequence ID" value="NZ_JBHSPA010000095.1"/>
</dbReference>
<dbReference type="Pfam" id="PF20148">
    <property type="entry name" value="DUF6531"/>
    <property type="match status" value="1"/>
</dbReference>
<comment type="caution">
    <text evidence="5">The sequence shown here is derived from an EMBL/GenBank/DDBJ whole genome shotgun (WGS) entry which is preliminary data.</text>
</comment>
<keyword evidence="2" id="KW-1133">Transmembrane helix</keyword>
<dbReference type="InterPro" id="IPR022385">
    <property type="entry name" value="Rhs_assc_core"/>
</dbReference>
<feature type="domain" description="Teneurin-like YD-shell" evidence="4">
    <location>
        <begin position="1042"/>
        <end position="1339"/>
    </location>
</feature>
<sequence length="1497" mass="162809">MPGGWETLGLTGDPAPGDPAQVRALATRLVEQAKLAEDNTARLDGVSGNSSALNMRGDYAAKYTEALQTLPGELAKLAKAYRGAGSALSTYAGSLEQAKTQAGTALRQGQTAEQQYQGALREIRAQLPGSATTGSLAEVESAIGAADPAVQATVRPAVARARNAEADRGRARRIADEAAGLRGDAESRAVGEIERALEGSGIQNRSWLEKAWETVSTPFRSWDDFVNLARNVAMVAGIAVLIIGTGGVAGAILLGAAVVAGAVVFADSLNKYRQGKAGLGQVVLDGIGVIPGGRQVGLLAQGGKAVAALGGLAAGVRAGGGTAMGLFRAGIPAGATAVRGAGLRGALGGGAGRASTAAGTAWQKTKQFFSKDPVYFPTGTVLLPQSDFELPGVLPLVLERAHLSTYRAGRWFGPSWASTFDQRLEIDDRGVCLALASGALLSFAHPGPDEVVLPEEGPRLMLARDGDGYQVTDPATGHMLHFTAVEEDVGDVLPLIAISDRNGNRIDLRYAGGVLAEVIHSGGYHLDIETHAGLIVSIRLREAGQTLIAYRYDEHRNLIEVINSSGLPLRFSYDEQGRMTRWVDRIGCWYAYTYDEQGRCMRGTGTDGVFDVEIDYGDGVTVARDSLGHTTTYHYNEQLQVVREIDPLGHETSYEWDRYDHLLARTDPRGRTARYTYDGHGLPTSIVRPDGAVSRLVRDQLGLAVTIVDFDGRTHVLDYDQRGNLFTERGDDTQYAYHSHGGLAGFTNALGHTWSVDCDPAGLPVAVTDPSGASTRYERDAFGRITTVTDPLGNTCRYAWTVEGRLAARTLPGGATERWRYDAEGNQIEHTDPLGQVTRTEIGPFDLPAAQITPDGARLGFGYDTELRLVSVSNPHGLVWRYGYDAAGGLVAETDFNDRRLTYRRDVAGQLVERVNGAGESIRYARDLLGRITEQRSGERVSTFEYNALGHLTRAVNADADLRLDRDEQGRVIAETCNGATVTTVYDRLGRRVLRRTPSGAQSRWEYDHRDLPQTLHTGGHTIDFVHDPAGREITRQIGPGLTLSSEWDPDSRLRTHTWSVSRHVSQRRSYDYRADGHVSAIDDLLSGRRRFDLDPAGRVTAVHGNGFDERYAYDPAGQITRATWATPSSDQGERAYTGTLIRRAGQDRYEYDGQGRVIARRRKGLSNGPRTWHYTWDADDRLTEVRTPDGQTWRYLYDALGRRIAKERADGTGRVDFVWDGQIIAEQTTTERTTTWDFEPGTHRPLTQTERIPQEQIDQAFYAIATDLLGTPTELITPDGGVAWRTRPTLWGTDLGTLSTGADCPLRFPGQYADTESGLHYNLFRHYDPATAHYISSDPLGLAPGPNPYAFVHNPITTADPLGLAPYGVRGGDDVLDPVTAATFTGSRYTTRILTEDTVLYRAGNTARELGEYYSVQRPVGAIQTRIDKALPPVWDDGKECIVNTGYAIKIPSGARVFEGEVANQGSWYMGGTDQVYIREPWNIPGVEVLNSWPLH</sequence>
<evidence type="ECO:0000313" key="5">
    <source>
        <dbReference type="EMBL" id="MFC5833608.1"/>
    </source>
</evidence>
<dbReference type="PANTHER" id="PTHR32305:SF15">
    <property type="entry name" value="PROTEIN RHSA-RELATED"/>
    <property type="match status" value="1"/>
</dbReference>
<dbReference type="NCBIfam" id="TIGR01643">
    <property type="entry name" value="YD_repeat_2x"/>
    <property type="match status" value="9"/>
</dbReference>
<dbReference type="InterPro" id="IPR045351">
    <property type="entry name" value="DUF6531"/>
</dbReference>
<protein>
    <submittedName>
        <fullName evidence="5">RHS repeat-associated core domain-containing protein</fullName>
    </submittedName>
</protein>
<dbReference type="Gene3D" id="2.180.10.10">
    <property type="entry name" value="RHS repeat-associated core"/>
    <property type="match status" value="3"/>
</dbReference>